<name>X6LPQ6_RETFI</name>
<dbReference type="AlphaFoldDB" id="X6LPQ6"/>
<comment type="caution">
    <text evidence="1">The sequence shown here is derived from an EMBL/GenBank/DDBJ whole genome shotgun (WGS) entry which is preliminary data.</text>
</comment>
<sequence length="181" mass="21748">MTKVMRHYYLKVHRNILYAKPENCEEQKFNEGWFSIPFLTFRIFLLFEICIRLKRKERKLVELPKNTTFEQIYEKGVRELQVQLTTYWDCLTIETFETKCPELIEDWSWSVVDRLTNLELKSSDKYYEMSLPVGHKGHCVYLSLCKTSKLILVRIDNRWMETVPSNTSHPKNEDGLIQPYL</sequence>
<feature type="non-terminal residue" evidence="1">
    <location>
        <position position="181"/>
    </location>
</feature>
<dbReference type="Proteomes" id="UP000023152">
    <property type="component" value="Unassembled WGS sequence"/>
</dbReference>
<accession>X6LPQ6</accession>
<evidence type="ECO:0000313" key="2">
    <source>
        <dbReference type="Proteomes" id="UP000023152"/>
    </source>
</evidence>
<proteinExistence type="predicted"/>
<protein>
    <submittedName>
        <fullName evidence="1">Uncharacterized protein</fullName>
    </submittedName>
</protein>
<keyword evidence="2" id="KW-1185">Reference proteome</keyword>
<evidence type="ECO:0000313" key="1">
    <source>
        <dbReference type="EMBL" id="ETO03351.1"/>
    </source>
</evidence>
<reference evidence="1 2" key="1">
    <citation type="journal article" date="2013" name="Curr. Biol.">
        <title>The Genome of the Foraminiferan Reticulomyxa filosa.</title>
        <authorList>
            <person name="Glockner G."/>
            <person name="Hulsmann N."/>
            <person name="Schleicher M."/>
            <person name="Noegel A.A."/>
            <person name="Eichinger L."/>
            <person name="Gallinger C."/>
            <person name="Pawlowski J."/>
            <person name="Sierra R."/>
            <person name="Euteneuer U."/>
            <person name="Pillet L."/>
            <person name="Moustafa A."/>
            <person name="Platzer M."/>
            <person name="Groth M."/>
            <person name="Szafranski K."/>
            <person name="Schliwa M."/>
        </authorList>
    </citation>
    <scope>NUCLEOTIDE SEQUENCE [LARGE SCALE GENOMIC DNA]</scope>
</reference>
<dbReference type="EMBL" id="ASPP01033560">
    <property type="protein sequence ID" value="ETO03351.1"/>
    <property type="molecule type" value="Genomic_DNA"/>
</dbReference>
<gene>
    <name evidence="1" type="ORF">RFI_34059</name>
</gene>
<organism evidence="1 2">
    <name type="scientific">Reticulomyxa filosa</name>
    <dbReference type="NCBI Taxonomy" id="46433"/>
    <lineage>
        <taxon>Eukaryota</taxon>
        <taxon>Sar</taxon>
        <taxon>Rhizaria</taxon>
        <taxon>Retaria</taxon>
        <taxon>Foraminifera</taxon>
        <taxon>Monothalamids</taxon>
        <taxon>Reticulomyxidae</taxon>
        <taxon>Reticulomyxa</taxon>
    </lineage>
</organism>